<evidence type="ECO:0000256" key="3">
    <source>
        <dbReference type="ARBA" id="ARBA00023219"/>
    </source>
</evidence>
<organism evidence="4 5">
    <name type="scientific">Pseudomonas lactis</name>
    <dbReference type="NCBI Taxonomy" id="1615674"/>
    <lineage>
        <taxon>Bacteria</taxon>
        <taxon>Pseudomonadati</taxon>
        <taxon>Pseudomonadota</taxon>
        <taxon>Gammaproteobacteria</taxon>
        <taxon>Pseudomonadales</taxon>
        <taxon>Pseudomonadaceae</taxon>
        <taxon>Pseudomonas</taxon>
    </lineage>
</organism>
<dbReference type="RefSeq" id="WP_057710804.1">
    <property type="nucleotide sequence ID" value="NZ_JAAQYI010000011.1"/>
</dbReference>
<dbReference type="InterPro" id="IPR020991">
    <property type="entry name" value="Connector_podovirus"/>
</dbReference>
<dbReference type="AlphaFoldDB" id="A0A7Y1QH43"/>
<keyword evidence="2" id="KW-1188">Viral release from host cell</keyword>
<evidence type="ECO:0000256" key="2">
    <source>
        <dbReference type="ARBA" id="ARBA00022612"/>
    </source>
</evidence>
<dbReference type="Pfam" id="PF12236">
    <property type="entry name" value="Head-tail_con"/>
    <property type="match status" value="1"/>
</dbReference>
<sequence length="564" mass="62823">MADSLRSQLDKRLTRLKSERDSNWLPEWRDLSDYILPRAGRFNTSDVNKGQRRDKKIINPRATFAARTLAAGMHSGMTSPASPWFKLGTPDPGLMQYGPVKEWLYAVEKAMREVMARSNLYNVLPTIYGEEGVFGTAAMAALPDERDTVRFYPFTVGSYMIANSDRQQVDTLYREFKMTARQMEQQFGKSALSGTTQQLLSTNSEAWIEVCHATQPNESREHGRKDNTNMAYQSAYWEKGGDNDKLLRQSGFQEFPVMAPRWDVLGEDVYGTGPGSQCIGSTRALQLMERRKAELVEKGVRPPMGAPASLQVQKASILPGSITYLDDMQQGAKFAPLWDVNPAWLGQLRGEIAAEEQIADTAFFVDLFLMISQLDGERTAYEIATRKEEKMLMLGPVLERQNDDLLDPCVDQVFHLMVEQSIPRWMGLLPGNPLLPPPPKEMGGLDLRIEYTSILAQAQRAVEGSAIERAIGFAGTVANIKQDPSSLDLLDTDNALREYFKVTAVPPALIRSDDAVQAIREQRAQAQQQAEMQQQLGSAIEGVKVLSQADTGGNNALTQITGMM</sequence>
<dbReference type="EMBL" id="JAAQYI010000011">
    <property type="protein sequence ID" value="NNA81045.1"/>
    <property type="molecule type" value="Genomic_DNA"/>
</dbReference>
<proteinExistence type="predicted"/>
<reference evidence="4 5" key="1">
    <citation type="journal article" date="2020" name="Front. Microbiol.">
        <title>Genetic Organization of the aprX-lipA2 Operon Affects the Proteolytic Potential of Pseudomonas Species in Milk.</title>
        <authorList>
            <person name="Maier C."/>
            <person name="Huptas C."/>
            <person name="von Neubeck M."/>
            <person name="Scherer S."/>
            <person name="Wenning M."/>
            <person name="Lucking G."/>
        </authorList>
    </citation>
    <scope>NUCLEOTIDE SEQUENCE [LARGE SCALE GENOMIC DNA]</scope>
    <source>
        <strain evidence="4 5">WS 5404</strain>
    </source>
</reference>
<comment type="caution">
    <text evidence="4">The sequence shown here is derived from an EMBL/GenBank/DDBJ whole genome shotgun (WGS) entry which is preliminary data.</text>
</comment>
<accession>A0A7Y1QH43</accession>
<keyword evidence="3" id="KW-0231">Viral genome packaging</keyword>
<dbReference type="GeneID" id="45734111"/>
<dbReference type="Proteomes" id="UP000586252">
    <property type="component" value="Unassembled WGS sequence"/>
</dbReference>
<evidence type="ECO:0000313" key="4">
    <source>
        <dbReference type="EMBL" id="NNA81045.1"/>
    </source>
</evidence>
<evidence type="ECO:0008006" key="6">
    <source>
        <dbReference type="Google" id="ProtNLM"/>
    </source>
</evidence>
<gene>
    <name evidence="4" type="ORF">HBO30_20215</name>
</gene>
<evidence type="ECO:0000313" key="5">
    <source>
        <dbReference type="Proteomes" id="UP000586252"/>
    </source>
</evidence>
<evidence type="ECO:0000256" key="1">
    <source>
        <dbReference type="ARBA" id="ARBA00004328"/>
    </source>
</evidence>
<name>A0A7Y1QH43_9PSED</name>
<comment type="subcellular location">
    <subcellularLocation>
        <location evidence="1">Virion</location>
    </subcellularLocation>
</comment>
<protein>
    <recommendedName>
        <fullName evidence="6">Phage tail protein</fullName>
    </recommendedName>
</protein>